<comment type="similarity">
    <text evidence="2">Belongs to the actin family.</text>
</comment>
<evidence type="ECO:0008006" key="6">
    <source>
        <dbReference type="Google" id="ProtNLM"/>
    </source>
</evidence>
<organism evidence="4 5">
    <name type="scientific">Achlya hypogyna</name>
    <name type="common">Oomycete</name>
    <name type="synonym">Protoachlya hypogyna</name>
    <dbReference type="NCBI Taxonomy" id="1202772"/>
    <lineage>
        <taxon>Eukaryota</taxon>
        <taxon>Sar</taxon>
        <taxon>Stramenopiles</taxon>
        <taxon>Oomycota</taxon>
        <taxon>Saprolegniomycetes</taxon>
        <taxon>Saprolegniales</taxon>
        <taxon>Achlyaceae</taxon>
        <taxon>Achlya</taxon>
    </lineage>
</organism>
<dbReference type="STRING" id="1202772.A0A1V9ZG79"/>
<evidence type="ECO:0000313" key="4">
    <source>
        <dbReference type="EMBL" id="OQR96988.1"/>
    </source>
</evidence>
<dbReference type="AlphaFoldDB" id="A0A1V9ZG79"/>
<gene>
    <name evidence="4" type="ORF">ACHHYP_12907</name>
</gene>
<sequence>MLFASRQSPGRPKKPEAEHIVAQQANSRIPVRRARPSTPATVDVDDPSDGPEAHCSPPSPSHAVDKSASAVDVETTAEAQILASLDTVTNELRGAAAVAIARTDVHAAQVRALEVLLAATTARLDRLREGVYDTVATCFLHELHLGRNALADCMTAATTSDDTALAWIRACLSQRLLNDPQYTPPAPVTADTVVLYMENPVLFHAGVLLDAEDNLAPPSVVLEAPAIASLVGARYQPAFLDRSAQLRRCFRTIFRRLSVASHAVKVVLAHPPCWTPRDRERVLQLLFQELRVPAVLAATTAEVLLRATGHRSGVVVDVGPYATTIVPIYDDCTVAHAVVRVPGGDDRLVEGTWHFLRVDGAFTSLPDEEAQFDFAQHLAATRSFVAYDADRERAMPTVECLVEWQGASLRLPSQRALFEGPELLFQPVGDDGVSLPEALLAVLDRCSPTVHLELLSAVVLHGHATRLPGFKRRLARELVLRRHDLLGRLRFCEPATTGYASACTVGRFGDAWITQ</sequence>
<dbReference type="OrthoDB" id="5132116at2759"/>
<evidence type="ECO:0000256" key="2">
    <source>
        <dbReference type="RuleBase" id="RU000487"/>
    </source>
</evidence>
<dbReference type="Gene3D" id="3.30.420.40">
    <property type="match status" value="2"/>
</dbReference>
<dbReference type="EMBL" id="JNBR01000124">
    <property type="protein sequence ID" value="OQR96988.1"/>
    <property type="molecule type" value="Genomic_DNA"/>
</dbReference>
<reference evidence="4 5" key="1">
    <citation type="journal article" date="2014" name="Genome Biol. Evol.">
        <title>The secreted proteins of Achlya hypogyna and Thraustotheca clavata identify the ancestral oomycete secretome and reveal gene acquisitions by horizontal gene transfer.</title>
        <authorList>
            <person name="Misner I."/>
            <person name="Blouin N."/>
            <person name="Leonard G."/>
            <person name="Richards T.A."/>
            <person name="Lane C.E."/>
        </authorList>
    </citation>
    <scope>NUCLEOTIDE SEQUENCE [LARGE SCALE GENOMIC DNA]</scope>
    <source>
        <strain evidence="4 5">ATCC 48635</strain>
    </source>
</reference>
<protein>
    <recommendedName>
        <fullName evidence="6">Actin-like protein</fullName>
    </recommendedName>
</protein>
<accession>A0A1V9ZG79</accession>
<dbReference type="Proteomes" id="UP000243579">
    <property type="component" value="Unassembled WGS sequence"/>
</dbReference>
<feature type="region of interest" description="Disordered" evidence="3">
    <location>
        <begin position="1"/>
        <end position="69"/>
    </location>
</feature>
<name>A0A1V9ZG79_ACHHY</name>
<dbReference type="InterPro" id="IPR004000">
    <property type="entry name" value="Actin"/>
</dbReference>
<dbReference type="SMART" id="SM00268">
    <property type="entry name" value="ACTIN"/>
    <property type="match status" value="1"/>
</dbReference>
<evidence type="ECO:0000313" key="5">
    <source>
        <dbReference type="Proteomes" id="UP000243579"/>
    </source>
</evidence>
<dbReference type="PANTHER" id="PTHR11937">
    <property type="entry name" value="ACTIN"/>
    <property type="match status" value="1"/>
</dbReference>
<comment type="caution">
    <text evidence="4">The sequence shown here is derived from an EMBL/GenBank/DDBJ whole genome shotgun (WGS) entry which is preliminary data.</text>
</comment>
<dbReference type="Gene3D" id="3.90.640.10">
    <property type="entry name" value="Actin, Chain A, domain 4"/>
    <property type="match status" value="1"/>
</dbReference>
<dbReference type="SUPFAM" id="SSF53067">
    <property type="entry name" value="Actin-like ATPase domain"/>
    <property type="match status" value="2"/>
</dbReference>
<dbReference type="Pfam" id="PF00022">
    <property type="entry name" value="Actin"/>
    <property type="match status" value="1"/>
</dbReference>
<proteinExistence type="inferred from homology"/>
<evidence type="ECO:0000256" key="1">
    <source>
        <dbReference type="ARBA" id="ARBA00049360"/>
    </source>
</evidence>
<comment type="catalytic activity">
    <reaction evidence="1">
        <text>ATP + H2O = ADP + phosphate + H(+)</text>
        <dbReference type="Rhea" id="RHEA:13065"/>
        <dbReference type="ChEBI" id="CHEBI:15377"/>
        <dbReference type="ChEBI" id="CHEBI:15378"/>
        <dbReference type="ChEBI" id="CHEBI:30616"/>
        <dbReference type="ChEBI" id="CHEBI:43474"/>
        <dbReference type="ChEBI" id="CHEBI:456216"/>
    </reaction>
</comment>
<evidence type="ECO:0000256" key="3">
    <source>
        <dbReference type="SAM" id="MobiDB-lite"/>
    </source>
</evidence>
<dbReference type="InterPro" id="IPR043129">
    <property type="entry name" value="ATPase_NBD"/>
</dbReference>
<keyword evidence="5" id="KW-1185">Reference proteome</keyword>